<feature type="coiled-coil region" evidence="1">
    <location>
        <begin position="239"/>
        <end position="266"/>
    </location>
</feature>
<organism evidence="2 3">
    <name type="scientific">Marinactinospora rubrisoli</name>
    <dbReference type="NCBI Taxonomy" id="2715399"/>
    <lineage>
        <taxon>Bacteria</taxon>
        <taxon>Bacillati</taxon>
        <taxon>Actinomycetota</taxon>
        <taxon>Actinomycetes</taxon>
        <taxon>Streptosporangiales</taxon>
        <taxon>Nocardiopsidaceae</taxon>
        <taxon>Marinactinospora</taxon>
    </lineage>
</organism>
<keyword evidence="1" id="KW-0175">Coiled coil</keyword>
<dbReference type="Proteomes" id="UP001596540">
    <property type="component" value="Unassembled WGS sequence"/>
</dbReference>
<name>A0ABW2KMH8_9ACTN</name>
<dbReference type="RefSeq" id="WP_379873271.1">
    <property type="nucleotide sequence ID" value="NZ_JBHTBH010000013.1"/>
</dbReference>
<dbReference type="Gene3D" id="3.40.50.10900">
    <property type="entry name" value="PAC-like subunit"/>
    <property type="match status" value="1"/>
</dbReference>
<dbReference type="SUPFAM" id="SSF159659">
    <property type="entry name" value="Cgl1923-like"/>
    <property type="match status" value="1"/>
</dbReference>
<gene>
    <name evidence="2" type="ORF">ACFQRF_23110</name>
</gene>
<evidence type="ECO:0000313" key="2">
    <source>
        <dbReference type="EMBL" id="MFC7330624.1"/>
    </source>
</evidence>
<dbReference type="InterPro" id="IPR038389">
    <property type="entry name" value="PSMG2_sf"/>
</dbReference>
<reference evidence="3" key="1">
    <citation type="journal article" date="2019" name="Int. J. Syst. Evol. Microbiol.">
        <title>The Global Catalogue of Microorganisms (GCM) 10K type strain sequencing project: providing services to taxonomists for standard genome sequencing and annotation.</title>
        <authorList>
            <consortium name="The Broad Institute Genomics Platform"/>
            <consortium name="The Broad Institute Genome Sequencing Center for Infectious Disease"/>
            <person name="Wu L."/>
            <person name="Ma J."/>
        </authorList>
    </citation>
    <scope>NUCLEOTIDE SEQUENCE [LARGE SCALE GENOMIC DNA]</scope>
    <source>
        <strain evidence="3">CGMCC 4.7382</strain>
    </source>
</reference>
<dbReference type="InterPro" id="IPR008492">
    <property type="entry name" value="Rv2714-like"/>
</dbReference>
<dbReference type="InterPro" id="IPR019151">
    <property type="entry name" value="Proteasome_assmbl_chaperone_2"/>
</dbReference>
<keyword evidence="3" id="KW-1185">Reference proteome</keyword>
<dbReference type="GO" id="GO:0000502">
    <property type="term" value="C:proteasome complex"/>
    <property type="evidence" value="ECO:0007669"/>
    <property type="project" value="UniProtKB-KW"/>
</dbReference>
<evidence type="ECO:0000313" key="3">
    <source>
        <dbReference type="Proteomes" id="UP001596540"/>
    </source>
</evidence>
<comment type="caution">
    <text evidence="2">The sequence shown here is derived from an EMBL/GenBank/DDBJ whole genome shotgun (WGS) entry which is preliminary data.</text>
</comment>
<proteinExistence type="predicted"/>
<evidence type="ECO:0000256" key="1">
    <source>
        <dbReference type="SAM" id="Coils"/>
    </source>
</evidence>
<protein>
    <submittedName>
        <fullName evidence="2">Proteasome assembly chaperone family protein</fullName>
    </submittedName>
</protein>
<dbReference type="EMBL" id="JBHTBH010000013">
    <property type="protein sequence ID" value="MFC7330624.1"/>
    <property type="molecule type" value="Genomic_DNA"/>
</dbReference>
<dbReference type="PIRSF" id="PIRSF028754">
    <property type="entry name" value="UCP028754"/>
    <property type="match status" value="1"/>
</dbReference>
<keyword evidence="2" id="KW-0647">Proteasome</keyword>
<sequence>MRDPADLYELRPDVPDISGAVLLVNLDGYIDAGAAGRQAVQSLLAGGDATEVAVFDIDRLLDYRSRRPVMTFDGRSWSGYADPALTLHLLHDAEDTPYLLLAGLEPDREWELFAAAVRQLIDRFSVSLTVAFHGIPMAVPHTRPATVTAHATNTDLISDHTPWTGELQVPGSAVNLLEYRLGQAGHDFIGFAVHVPSYLAQSEYPRAAMTALEFVSGATGLALSTHPLEDAAQATDTEIEQQVEASEEVQRVVRNLEQQYDEFMASHGNPAGDPLLAADESALPTAEELGAELERFLAERDRGAEG</sequence>
<dbReference type="Gene3D" id="1.10.287.100">
    <property type="match status" value="1"/>
</dbReference>
<accession>A0ABW2KMH8</accession>
<dbReference type="Pfam" id="PF09754">
    <property type="entry name" value="PAC2"/>
    <property type="match status" value="1"/>
</dbReference>